<evidence type="ECO:0000313" key="1">
    <source>
        <dbReference type="EMBL" id="MFC7395345.1"/>
    </source>
</evidence>
<accession>A0ABW2Q3U7</accession>
<proteinExistence type="predicted"/>
<sequence>MPLKIVYDTITCTTALDNAGIFNGENEGYGWGSHGKQNISATVSGPPNKYANNATFQNLNMIFDNDYIDTYINDQDLTWGEI</sequence>
<organism evidence="1 2">
    <name type="scientific">Scopulibacillus cellulosilyticus</name>
    <dbReference type="NCBI Taxonomy" id="2665665"/>
    <lineage>
        <taxon>Bacteria</taxon>
        <taxon>Bacillati</taxon>
        <taxon>Bacillota</taxon>
        <taxon>Bacilli</taxon>
        <taxon>Bacillales</taxon>
        <taxon>Sporolactobacillaceae</taxon>
        <taxon>Scopulibacillus</taxon>
    </lineage>
</organism>
<gene>
    <name evidence="1" type="ORF">ACFQRG_20770</name>
</gene>
<dbReference type="RefSeq" id="WP_380969806.1">
    <property type="nucleotide sequence ID" value="NZ_JBHTCO010000044.1"/>
</dbReference>
<dbReference type="EMBL" id="JBHTCO010000044">
    <property type="protein sequence ID" value="MFC7395345.1"/>
    <property type="molecule type" value="Genomic_DNA"/>
</dbReference>
<protein>
    <recommendedName>
        <fullName evidence="3">Spore germination protein GerPA/GerPF</fullName>
    </recommendedName>
</protein>
<evidence type="ECO:0008006" key="3">
    <source>
        <dbReference type="Google" id="ProtNLM"/>
    </source>
</evidence>
<reference evidence="2" key="1">
    <citation type="journal article" date="2019" name="Int. J. Syst. Evol. Microbiol.">
        <title>The Global Catalogue of Microorganisms (GCM) 10K type strain sequencing project: providing services to taxonomists for standard genome sequencing and annotation.</title>
        <authorList>
            <consortium name="The Broad Institute Genomics Platform"/>
            <consortium name="The Broad Institute Genome Sequencing Center for Infectious Disease"/>
            <person name="Wu L."/>
            <person name="Ma J."/>
        </authorList>
    </citation>
    <scope>NUCLEOTIDE SEQUENCE [LARGE SCALE GENOMIC DNA]</scope>
    <source>
        <strain evidence="2">CGMCC 1.16305</strain>
    </source>
</reference>
<name>A0ABW2Q3U7_9BACL</name>
<keyword evidence="2" id="KW-1185">Reference proteome</keyword>
<comment type="caution">
    <text evidence="1">The sequence shown here is derived from an EMBL/GenBank/DDBJ whole genome shotgun (WGS) entry which is preliminary data.</text>
</comment>
<dbReference type="Proteomes" id="UP001596505">
    <property type="component" value="Unassembled WGS sequence"/>
</dbReference>
<evidence type="ECO:0000313" key="2">
    <source>
        <dbReference type="Proteomes" id="UP001596505"/>
    </source>
</evidence>